<evidence type="ECO:0000313" key="3">
    <source>
        <dbReference type="Proteomes" id="UP000649617"/>
    </source>
</evidence>
<proteinExistence type="predicted"/>
<evidence type="ECO:0000256" key="1">
    <source>
        <dbReference type="SAM" id="MobiDB-lite"/>
    </source>
</evidence>
<sequence length="188" mass="20167">MSFGQDCSMARKSRHEKSLLPIAAAVNLEQALQLPEVRRLVPFNEVAINLDQSVQHSAAGHLGSKLLQTVPRLRVIRTPPMSFQKISPSAKKRLAGNSFNQACMTGWMAFVLAFTSPVTDSELPAAVMSEANTAVETGKGQDLAETLLVSLRQSRKAVGKSRKSGQRGTEDQDQVTASASSTASDSEA</sequence>
<dbReference type="AlphaFoldDB" id="A0A812P651"/>
<feature type="region of interest" description="Disordered" evidence="1">
    <location>
        <begin position="154"/>
        <end position="188"/>
    </location>
</feature>
<feature type="compositionally biased region" description="Low complexity" evidence="1">
    <location>
        <begin position="176"/>
        <end position="188"/>
    </location>
</feature>
<name>A0A812P651_SYMPI</name>
<accession>A0A812P651</accession>
<protein>
    <submittedName>
        <fullName evidence="2">Uncharacterized protein</fullName>
    </submittedName>
</protein>
<reference evidence="2" key="1">
    <citation type="submission" date="2021-02" db="EMBL/GenBank/DDBJ databases">
        <authorList>
            <person name="Dougan E. K."/>
            <person name="Rhodes N."/>
            <person name="Thang M."/>
            <person name="Chan C."/>
        </authorList>
    </citation>
    <scope>NUCLEOTIDE SEQUENCE</scope>
</reference>
<dbReference type="Proteomes" id="UP000649617">
    <property type="component" value="Unassembled WGS sequence"/>
</dbReference>
<dbReference type="EMBL" id="CAJNIZ010012553">
    <property type="protein sequence ID" value="CAE7335225.1"/>
    <property type="molecule type" value="Genomic_DNA"/>
</dbReference>
<organism evidence="2 3">
    <name type="scientific">Symbiodinium pilosum</name>
    <name type="common">Dinoflagellate</name>
    <dbReference type="NCBI Taxonomy" id="2952"/>
    <lineage>
        <taxon>Eukaryota</taxon>
        <taxon>Sar</taxon>
        <taxon>Alveolata</taxon>
        <taxon>Dinophyceae</taxon>
        <taxon>Suessiales</taxon>
        <taxon>Symbiodiniaceae</taxon>
        <taxon>Symbiodinium</taxon>
    </lineage>
</organism>
<feature type="compositionally biased region" description="Basic residues" evidence="1">
    <location>
        <begin position="154"/>
        <end position="165"/>
    </location>
</feature>
<gene>
    <name evidence="2" type="ORF">SPIL2461_LOCUS7835</name>
</gene>
<dbReference type="OrthoDB" id="437158at2759"/>
<comment type="caution">
    <text evidence="2">The sequence shown here is derived from an EMBL/GenBank/DDBJ whole genome shotgun (WGS) entry which is preliminary data.</text>
</comment>
<evidence type="ECO:0000313" key="2">
    <source>
        <dbReference type="EMBL" id="CAE7335225.1"/>
    </source>
</evidence>
<keyword evidence="3" id="KW-1185">Reference proteome</keyword>